<dbReference type="GO" id="GO:0005506">
    <property type="term" value="F:iron ion binding"/>
    <property type="evidence" value="ECO:0007669"/>
    <property type="project" value="InterPro"/>
</dbReference>
<evidence type="ECO:0000256" key="1">
    <source>
        <dbReference type="ARBA" id="ARBA00001971"/>
    </source>
</evidence>
<evidence type="ECO:0000313" key="8">
    <source>
        <dbReference type="EMBL" id="CAG8948721.1"/>
    </source>
</evidence>
<evidence type="ECO:0000256" key="4">
    <source>
        <dbReference type="ARBA" id="ARBA00022723"/>
    </source>
</evidence>
<feature type="non-terminal residue" evidence="8">
    <location>
        <position position="1"/>
    </location>
</feature>
<keyword evidence="4 6" id="KW-0479">Metal-binding</keyword>
<keyword evidence="7" id="KW-0560">Oxidoreductase</keyword>
<accession>A0A9N9KKT7</accession>
<comment type="similarity">
    <text evidence="2 7">Belongs to the cytochrome P450 family.</text>
</comment>
<evidence type="ECO:0000313" key="9">
    <source>
        <dbReference type="Proteomes" id="UP000696280"/>
    </source>
</evidence>
<evidence type="ECO:0000256" key="7">
    <source>
        <dbReference type="RuleBase" id="RU000461"/>
    </source>
</evidence>
<dbReference type="GO" id="GO:0016705">
    <property type="term" value="F:oxidoreductase activity, acting on paired donors, with incorporation or reduction of molecular oxygen"/>
    <property type="evidence" value="ECO:0007669"/>
    <property type="project" value="InterPro"/>
</dbReference>
<evidence type="ECO:0000256" key="2">
    <source>
        <dbReference type="ARBA" id="ARBA00010617"/>
    </source>
</evidence>
<dbReference type="InterPro" id="IPR050121">
    <property type="entry name" value="Cytochrome_P450_monoxygenase"/>
</dbReference>
<dbReference type="GO" id="GO:0020037">
    <property type="term" value="F:heme binding"/>
    <property type="evidence" value="ECO:0007669"/>
    <property type="project" value="InterPro"/>
</dbReference>
<comment type="cofactor">
    <cofactor evidence="1 6">
        <name>heme</name>
        <dbReference type="ChEBI" id="CHEBI:30413"/>
    </cofactor>
</comment>
<evidence type="ECO:0000256" key="5">
    <source>
        <dbReference type="ARBA" id="ARBA00023004"/>
    </source>
</evidence>
<proteinExistence type="inferred from homology"/>
<gene>
    <name evidence="8" type="ORF">HYFRA_00001842</name>
</gene>
<sequence length="477" mass="55149">MVYSATRIVYNIYVHPLARFPGPKFAAVSNIWYAYHWFSGRYPWAIEAALKKYGDVVRIAPNELVFFTPDAFHDIYLPSHKSLELFPKTDFQNRGKNLGGIVWEEDPVRHREVAKKLAPAFSMRSTRAMEPIVVQYIEEFISRMKELGGACEGVGLAKWMNWLTMDTSADLATGEKMGQMRNLKDSLDLDVLLAFNWFATVLQVFKRFPLLMPLQYLFVPFSKLIPFFRMEANCRAGVKKRIERRHSIERVDLFSFALTEEDEIPRSKEEFSHLGAVSLQIMFAGFGTMSDWYYSTIIFLLQNPTIYDLLIAEIRETFDNYESITSEKLVRLEYLNACLQESLRLLPSLNTGLARLSPGANVDGIWVPKGTHVQTSVFTVSRSERYFHDPLTYAPQRWLTPTHPLHDDRFNNEDLKAMFSFSLGPRGCVGKEMAWMQGRLFFSKLLWSFDVQIVEGQDVNLERDLIHYGFFAKPEVN</sequence>
<name>A0A9N9KKT7_9HELO</name>
<dbReference type="Gene3D" id="1.10.630.10">
    <property type="entry name" value="Cytochrome P450"/>
    <property type="match status" value="1"/>
</dbReference>
<dbReference type="PANTHER" id="PTHR24305:SF210">
    <property type="entry name" value="CYTOCHROME P450 MONOOXYGENASE ASQL-RELATED"/>
    <property type="match status" value="1"/>
</dbReference>
<dbReference type="EMBL" id="CAJVRL010000001">
    <property type="protein sequence ID" value="CAG8948721.1"/>
    <property type="molecule type" value="Genomic_DNA"/>
</dbReference>
<dbReference type="InterPro" id="IPR017972">
    <property type="entry name" value="Cyt_P450_CS"/>
</dbReference>
<keyword evidence="7" id="KW-0503">Monooxygenase</keyword>
<dbReference type="AlphaFoldDB" id="A0A9N9KKT7"/>
<dbReference type="OrthoDB" id="1470350at2759"/>
<evidence type="ECO:0000256" key="3">
    <source>
        <dbReference type="ARBA" id="ARBA00022617"/>
    </source>
</evidence>
<evidence type="ECO:0000256" key="6">
    <source>
        <dbReference type="PIRSR" id="PIRSR602401-1"/>
    </source>
</evidence>
<dbReference type="InterPro" id="IPR002401">
    <property type="entry name" value="Cyt_P450_E_grp-I"/>
</dbReference>
<dbReference type="GO" id="GO:0004497">
    <property type="term" value="F:monooxygenase activity"/>
    <property type="evidence" value="ECO:0007669"/>
    <property type="project" value="UniProtKB-KW"/>
</dbReference>
<dbReference type="PANTHER" id="PTHR24305">
    <property type="entry name" value="CYTOCHROME P450"/>
    <property type="match status" value="1"/>
</dbReference>
<dbReference type="InterPro" id="IPR001128">
    <property type="entry name" value="Cyt_P450"/>
</dbReference>
<dbReference type="PRINTS" id="PR00463">
    <property type="entry name" value="EP450I"/>
</dbReference>
<keyword evidence="3 6" id="KW-0349">Heme</keyword>
<dbReference type="PROSITE" id="PS00086">
    <property type="entry name" value="CYTOCHROME_P450"/>
    <property type="match status" value="1"/>
</dbReference>
<protein>
    <recommendedName>
        <fullName evidence="10">Cytochrome P450</fullName>
    </recommendedName>
</protein>
<organism evidence="8 9">
    <name type="scientific">Hymenoscyphus fraxineus</name>
    <dbReference type="NCBI Taxonomy" id="746836"/>
    <lineage>
        <taxon>Eukaryota</taxon>
        <taxon>Fungi</taxon>
        <taxon>Dikarya</taxon>
        <taxon>Ascomycota</taxon>
        <taxon>Pezizomycotina</taxon>
        <taxon>Leotiomycetes</taxon>
        <taxon>Helotiales</taxon>
        <taxon>Helotiaceae</taxon>
        <taxon>Hymenoscyphus</taxon>
    </lineage>
</organism>
<dbReference type="Proteomes" id="UP000696280">
    <property type="component" value="Unassembled WGS sequence"/>
</dbReference>
<keyword evidence="9" id="KW-1185">Reference proteome</keyword>
<dbReference type="Pfam" id="PF00067">
    <property type="entry name" value="p450"/>
    <property type="match status" value="1"/>
</dbReference>
<feature type="binding site" description="axial binding residue" evidence="6">
    <location>
        <position position="428"/>
    </location>
    <ligand>
        <name>heme</name>
        <dbReference type="ChEBI" id="CHEBI:30413"/>
    </ligand>
    <ligandPart>
        <name>Fe</name>
        <dbReference type="ChEBI" id="CHEBI:18248"/>
    </ligandPart>
</feature>
<evidence type="ECO:0008006" key="10">
    <source>
        <dbReference type="Google" id="ProtNLM"/>
    </source>
</evidence>
<keyword evidence="5 6" id="KW-0408">Iron</keyword>
<reference evidence="8" key="1">
    <citation type="submission" date="2021-07" db="EMBL/GenBank/DDBJ databases">
        <authorList>
            <person name="Durling M."/>
        </authorList>
    </citation>
    <scope>NUCLEOTIDE SEQUENCE</scope>
</reference>
<comment type="caution">
    <text evidence="8">The sequence shown here is derived from an EMBL/GenBank/DDBJ whole genome shotgun (WGS) entry which is preliminary data.</text>
</comment>
<dbReference type="InterPro" id="IPR036396">
    <property type="entry name" value="Cyt_P450_sf"/>
</dbReference>
<dbReference type="SUPFAM" id="SSF48264">
    <property type="entry name" value="Cytochrome P450"/>
    <property type="match status" value="1"/>
</dbReference>